<protein>
    <submittedName>
        <fullName evidence="1">Uncharacterized protein</fullName>
    </submittedName>
</protein>
<comment type="caution">
    <text evidence="1">The sequence shown here is derived from an EMBL/GenBank/DDBJ whole genome shotgun (WGS) entry which is preliminary data.</text>
</comment>
<proteinExistence type="predicted"/>
<reference evidence="1 2" key="1">
    <citation type="submission" date="2013-02" db="EMBL/GenBank/DDBJ databases">
        <title>The Genome Sequence of Acinetobacter guillouiae NIPH 991.</title>
        <authorList>
            <consortium name="The Broad Institute Genome Sequencing Platform"/>
            <consortium name="The Broad Institute Genome Sequencing Center for Infectious Disease"/>
            <person name="Cerqueira G."/>
            <person name="Feldgarden M."/>
            <person name="Courvalin P."/>
            <person name="Perichon B."/>
            <person name="Grillot-Courvalin C."/>
            <person name="Clermont D."/>
            <person name="Rocha E."/>
            <person name="Yoon E.-J."/>
            <person name="Nemec A."/>
            <person name="Walker B."/>
            <person name="Young S.K."/>
            <person name="Zeng Q."/>
            <person name="Gargeya S."/>
            <person name="Fitzgerald M."/>
            <person name="Haas B."/>
            <person name="Abouelleil A."/>
            <person name="Alvarado L."/>
            <person name="Arachchi H.M."/>
            <person name="Berlin A.M."/>
            <person name="Chapman S.B."/>
            <person name="Dewar J."/>
            <person name="Goldberg J."/>
            <person name="Griggs A."/>
            <person name="Gujja S."/>
            <person name="Hansen M."/>
            <person name="Howarth C."/>
            <person name="Imamovic A."/>
            <person name="Larimer J."/>
            <person name="McCowan C."/>
            <person name="Murphy C."/>
            <person name="Neiman D."/>
            <person name="Pearson M."/>
            <person name="Priest M."/>
            <person name="Roberts A."/>
            <person name="Saif S."/>
            <person name="Shea T."/>
            <person name="Sisk P."/>
            <person name="Sykes S."/>
            <person name="Wortman J."/>
            <person name="Nusbaum C."/>
            <person name="Birren B."/>
        </authorList>
    </citation>
    <scope>NUCLEOTIDE SEQUENCE [LARGE SCALE GENOMIC DNA]</scope>
    <source>
        <strain evidence="1 2">NIPH 991</strain>
    </source>
</reference>
<dbReference type="Proteomes" id="UP000013148">
    <property type="component" value="Unassembled WGS sequence"/>
</dbReference>
<dbReference type="HOGENOM" id="CLU_2140425_0_0_6"/>
<evidence type="ECO:0000313" key="1">
    <source>
        <dbReference type="EMBL" id="ENV15526.1"/>
    </source>
</evidence>
<dbReference type="RefSeq" id="WP_004823322.1">
    <property type="nucleotide sequence ID" value="NZ_KB849456.1"/>
</dbReference>
<name>N8WU92_ACIGI</name>
<gene>
    <name evidence="1" type="ORF">F964_04252</name>
</gene>
<dbReference type="eggNOG" id="ENOG5031T1A">
    <property type="taxonomic scope" value="Bacteria"/>
</dbReference>
<sequence length="112" mass="13193">MTKHFSLPPKSQAWLDYSLKCKGYFHYFAVTFEGDLHPMGKWDAPFYSAEEAFQFKEELQKQFPDKTFMRVEGAICASMAQKNKDENKYWNAWIKKHLERVATLEKNGDSND</sequence>
<accession>N8WU92</accession>
<dbReference type="AlphaFoldDB" id="N8WU92"/>
<dbReference type="EMBL" id="APPJ01000014">
    <property type="protein sequence ID" value="ENV15526.1"/>
    <property type="molecule type" value="Genomic_DNA"/>
</dbReference>
<dbReference type="PATRIC" id="fig|1217656.3.peg.4193"/>
<keyword evidence="2" id="KW-1185">Reference proteome</keyword>
<organism evidence="1 2">
    <name type="scientific">Acinetobacter guillouiae NIPH 991</name>
    <dbReference type="NCBI Taxonomy" id="1217656"/>
    <lineage>
        <taxon>Bacteria</taxon>
        <taxon>Pseudomonadati</taxon>
        <taxon>Pseudomonadota</taxon>
        <taxon>Gammaproteobacteria</taxon>
        <taxon>Moraxellales</taxon>
        <taxon>Moraxellaceae</taxon>
        <taxon>Acinetobacter</taxon>
    </lineage>
</organism>
<evidence type="ECO:0000313" key="2">
    <source>
        <dbReference type="Proteomes" id="UP000013148"/>
    </source>
</evidence>